<evidence type="ECO:0000256" key="4">
    <source>
        <dbReference type="ARBA" id="ARBA00023235"/>
    </source>
</evidence>
<dbReference type="SUPFAM" id="SSF55120">
    <property type="entry name" value="Pseudouridine synthase"/>
    <property type="match status" value="1"/>
</dbReference>
<dbReference type="HAMAP" id="MF_01080">
    <property type="entry name" value="TruB_bact"/>
    <property type="match status" value="1"/>
</dbReference>
<accession>A0AA45HJR5</accession>
<dbReference type="GO" id="GO:0031119">
    <property type="term" value="P:tRNA pseudouridine synthesis"/>
    <property type="evidence" value="ECO:0007669"/>
    <property type="project" value="UniProtKB-UniRule"/>
</dbReference>
<sequence length="303" mass="34690">MMNNGFLIVNKPENMTSHDVVSIARKKLNTKKIGHTGTLDPFATGVLILGINKGTKFIEFLNKDIKKYFVRGKLGEITDTFDKDGKVVEQNEVTNEDIKKIEPTIMSLLGKRMQTPPSYCAKKYKGKRLYEYARKGEIINLPPHEIEIFSIENFSQEGKEFEFEVTVSAGTYIRSLIMEIGYIIGPGAVTIELKRTQAGNMNILNTIDINDISYEKIISINEVLNIPILKVNNSDKIKNGIQIYKEFVENYEKFKKDNFVKLIDENDNFFGIAKAEKNSSFIKTLIKNNERNDRIAKIYKILR</sequence>
<evidence type="ECO:0000256" key="1">
    <source>
        <dbReference type="ARBA" id="ARBA00000385"/>
    </source>
</evidence>
<dbReference type="GO" id="GO:1990481">
    <property type="term" value="P:mRNA pseudouridine synthesis"/>
    <property type="evidence" value="ECO:0007669"/>
    <property type="project" value="TreeGrafter"/>
</dbReference>
<dbReference type="Proteomes" id="UP000245921">
    <property type="component" value="Unassembled WGS sequence"/>
</dbReference>
<dbReference type="EMBL" id="QGGI01000002">
    <property type="protein sequence ID" value="PWJ96225.1"/>
    <property type="molecule type" value="Genomic_DNA"/>
</dbReference>
<feature type="active site" description="Nucleophile" evidence="5">
    <location>
        <position position="40"/>
    </location>
</feature>
<protein>
    <recommendedName>
        <fullName evidence="5">tRNA pseudouridine synthase B</fullName>
        <ecNumber evidence="5">5.4.99.25</ecNumber>
    </recommendedName>
    <alternativeName>
        <fullName evidence="5">tRNA pseudouridine(55) synthase</fullName>
        <shortName evidence="5">Psi55 synthase</shortName>
    </alternativeName>
    <alternativeName>
        <fullName evidence="5">tRNA pseudouridylate synthase</fullName>
    </alternativeName>
    <alternativeName>
        <fullName evidence="5">tRNA-uridine isomerase</fullName>
    </alternativeName>
</protein>
<dbReference type="PANTHER" id="PTHR13767:SF2">
    <property type="entry name" value="PSEUDOURIDYLATE SYNTHASE TRUB1"/>
    <property type="match status" value="1"/>
</dbReference>
<dbReference type="InterPro" id="IPR014780">
    <property type="entry name" value="tRNA_psdUridine_synth_TruB"/>
</dbReference>
<organism evidence="7 8">
    <name type="scientific">Oceanotoga teriensis</name>
    <dbReference type="NCBI Taxonomy" id="515440"/>
    <lineage>
        <taxon>Bacteria</taxon>
        <taxon>Thermotogati</taxon>
        <taxon>Thermotogota</taxon>
        <taxon>Thermotogae</taxon>
        <taxon>Petrotogales</taxon>
        <taxon>Petrotogaceae</taxon>
        <taxon>Oceanotoga</taxon>
    </lineage>
</organism>
<dbReference type="PANTHER" id="PTHR13767">
    <property type="entry name" value="TRNA-PSEUDOURIDINE SYNTHASE"/>
    <property type="match status" value="1"/>
</dbReference>
<dbReference type="CDD" id="cd02573">
    <property type="entry name" value="PseudoU_synth_EcTruB"/>
    <property type="match status" value="1"/>
</dbReference>
<dbReference type="Pfam" id="PF01509">
    <property type="entry name" value="TruB_N"/>
    <property type="match status" value="1"/>
</dbReference>
<proteinExistence type="inferred from homology"/>
<keyword evidence="4 5" id="KW-0413">Isomerase</keyword>
<evidence type="ECO:0000259" key="6">
    <source>
        <dbReference type="Pfam" id="PF01509"/>
    </source>
</evidence>
<comment type="catalytic activity">
    <reaction evidence="1 5">
        <text>uridine(55) in tRNA = pseudouridine(55) in tRNA</text>
        <dbReference type="Rhea" id="RHEA:42532"/>
        <dbReference type="Rhea" id="RHEA-COMP:10101"/>
        <dbReference type="Rhea" id="RHEA-COMP:10102"/>
        <dbReference type="ChEBI" id="CHEBI:65314"/>
        <dbReference type="ChEBI" id="CHEBI:65315"/>
        <dbReference type="EC" id="5.4.99.25"/>
    </reaction>
</comment>
<dbReference type="EC" id="5.4.99.25" evidence="5"/>
<dbReference type="Gene3D" id="3.30.2350.10">
    <property type="entry name" value="Pseudouridine synthase"/>
    <property type="match status" value="1"/>
</dbReference>
<feature type="domain" description="Pseudouridine synthase II N-terminal" evidence="6">
    <location>
        <begin position="25"/>
        <end position="173"/>
    </location>
</feature>
<comment type="function">
    <text evidence="5">Responsible for synthesis of pseudouridine from uracil-55 in the psi GC loop of transfer RNAs.</text>
</comment>
<gene>
    <name evidence="5" type="primary">truB</name>
    <name evidence="7" type="ORF">C7380_102142</name>
</gene>
<keyword evidence="3 5" id="KW-0819">tRNA processing</keyword>
<dbReference type="InterPro" id="IPR002501">
    <property type="entry name" value="PsdUridine_synth_N"/>
</dbReference>
<evidence type="ECO:0000256" key="2">
    <source>
        <dbReference type="ARBA" id="ARBA00005642"/>
    </source>
</evidence>
<evidence type="ECO:0000256" key="3">
    <source>
        <dbReference type="ARBA" id="ARBA00022694"/>
    </source>
</evidence>
<dbReference type="InterPro" id="IPR020103">
    <property type="entry name" value="PsdUridine_synth_cat_dom_sf"/>
</dbReference>
<dbReference type="GO" id="GO:0160148">
    <property type="term" value="F:tRNA pseudouridine(55) synthase activity"/>
    <property type="evidence" value="ECO:0007669"/>
    <property type="project" value="UniProtKB-EC"/>
</dbReference>
<dbReference type="GO" id="GO:0003723">
    <property type="term" value="F:RNA binding"/>
    <property type="evidence" value="ECO:0007669"/>
    <property type="project" value="InterPro"/>
</dbReference>
<evidence type="ECO:0000313" key="7">
    <source>
        <dbReference type="EMBL" id="PWJ96225.1"/>
    </source>
</evidence>
<dbReference type="NCBIfam" id="TIGR00431">
    <property type="entry name" value="TruB"/>
    <property type="match status" value="1"/>
</dbReference>
<comment type="caution">
    <text evidence="7">The sequence shown here is derived from an EMBL/GenBank/DDBJ whole genome shotgun (WGS) entry which is preliminary data.</text>
</comment>
<reference evidence="7 8" key="1">
    <citation type="submission" date="2018-05" db="EMBL/GenBank/DDBJ databases">
        <title>Genomic Encyclopedia of Type Strains, Phase IV (KMG-IV): sequencing the most valuable type-strain genomes for metagenomic binning, comparative biology and taxonomic classification.</title>
        <authorList>
            <person name="Goeker M."/>
        </authorList>
    </citation>
    <scope>NUCLEOTIDE SEQUENCE [LARGE SCALE GENOMIC DNA]</scope>
    <source>
        <strain evidence="7 8">DSM 24906</strain>
    </source>
</reference>
<dbReference type="AlphaFoldDB" id="A0AA45HJR5"/>
<evidence type="ECO:0000313" key="8">
    <source>
        <dbReference type="Proteomes" id="UP000245921"/>
    </source>
</evidence>
<comment type="similarity">
    <text evidence="2 5">Belongs to the pseudouridine synthase TruB family. Type 1 subfamily.</text>
</comment>
<keyword evidence="8" id="KW-1185">Reference proteome</keyword>
<name>A0AA45HJR5_9BACT</name>
<evidence type="ECO:0000256" key="5">
    <source>
        <dbReference type="HAMAP-Rule" id="MF_01080"/>
    </source>
</evidence>